<comment type="subcellular location">
    <subcellularLocation>
        <location evidence="1">Nucleus</location>
    </subcellularLocation>
</comment>
<dbReference type="Proteomes" id="UP000597762">
    <property type="component" value="Unassembled WGS sequence"/>
</dbReference>
<dbReference type="SMART" id="SM00576">
    <property type="entry name" value="BTP"/>
    <property type="match status" value="1"/>
</dbReference>
<evidence type="ECO:0000256" key="4">
    <source>
        <dbReference type="ARBA" id="ARBA00023015"/>
    </source>
</evidence>
<evidence type="ECO:0000256" key="5">
    <source>
        <dbReference type="ARBA" id="ARBA00023163"/>
    </source>
</evidence>
<dbReference type="CDD" id="cd08049">
    <property type="entry name" value="TAF8"/>
    <property type="match status" value="1"/>
</dbReference>
<evidence type="ECO:0000256" key="1">
    <source>
        <dbReference type="ARBA" id="ARBA00004123"/>
    </source>
</evidence>
<name>A0A812BNU7_ACAPH</name>
<dbReference type="Pfam" id="PF07524">
    <property type="entry name" value="Bromo_TP"/>
    <property type="match status" value="1"/>
</dbReference>
<evidence type="ECO:0000313" key="9">
    <source>
        <dbReference type="Proteomes" id="UP000597762"/>
    </source>
</evidence>
<dbReference type="Gene3D" id="1.10.20.10">
    <property type="entry name" value="Histone, subunit A"/>
    <property type="match status" value="1"/>
</dbReference>
<dbReference type="GO" id="GO:0005669">
    <property type="term" value="C:transcription factor TFIID complex"/>
    <property type="evidence" value="ECO:0007669"/>
    <property type="project" value="InterPro"/>
</dbReference>
<dbReference type="SUPFAM" id="SSF47113">
    <property type="entry name" value="Histone-fold"/>
    <property type="match status" value="1"/>
</dbReference>
<keyword evidence="9" id="KW-1185">Reference proteome</keyword>
<organism evidence="8 9">
    <name type="scientific">Acanthosepion pharaonis</name>
    <name type="common">Pharaoh cuttlefish</name>
    <name type="synonym">Sepia pharaonis</name>
    <dbReference type="NCBI Taxonomy" id="158019"/>
    <lineage>
        <taxon>Eukaryota</taxon>
        <taxon>Metazoa</taxon>
        <taxon>Spiralia</taxon>
        <taxon>Lophotrochozoa</taxon>
        <taxon>Mollusca</taxon>
        <taxon>Cephalopoda</taxon>
        <taxon>Coleoidea</taxon>
        <taxon>Decapodiformes</taxon>
        <taxon>Sepiida</taxon>
        <taxon>Sepiina</taxon>
        <taxon>Sepiidae</taxon>
        <taxon>Acanthosepion</taxon>
    </lineage>
</organism>
<comment type="caution">
    <text evidence="8">The sequence shown here is derived from an EMBL/GenBank/DDBJ whole genome shotgun (WGS) entry which is preliminary data.</text>
</comment>
<keyword evidence="6" id="KW-0539">Nucleus</keyword>
<evidence type="ECO:0000256" key="6">
    <source>
        <dbReference type="ARBA" id="ARBA00023242"/>
    </source>
</evidence>
<dbReference type="PANTHER" id="PTHR46469">
    <property type="entry name" value="TRANSCRIPTION INITIATION FACTOR TFIID SUBUNIT 8"/>
    <property type="match status" value="1"/>
</dbReference>
<dbReference type="Pfam" id="PF10406">
    <property type="entry name" value="TAF8_C"/>
    <property type="match status" value="1"/>
</dbReference>
<reference evidence="8" key="1">
    <citation type="submission" date="2021-01" db="EMBL/GenBank/DDBJ databases">
        <authorList>
            <person name="Li R."/>
            <person name="Bekaert M."/>
        </authorList>
    </citation>
    <scope>NUCLEOTIDE SEQUENCE</scope>
    <source>
        <strain evidence="8">Farmed</strain>
    </source>
</reference>
<feature type="domain" description="Bromodomain associated" evidence="7">
    <location>
        <begin position="12"/>
        <end position="88"/>
    </location>
</feature>
<dbReference type="CDD" id="cd22918">
    <property type="entry name" value="HFD_TAF8"/>
    <property type="match status" value="1"/>
</dbReference>
<keyword evidence="4" id="KW-0805">Transcription regulation</keyword>
<evidence type="ECO:0000313" key="8">
    <source>
        <dbReference type="EMBL" id="CAE1238193.1"/>
    </source>
</evidence>
<dbReference type="InterPro" id="IPR037818">
    <property type="entry name" value="TAF8"/>
</dbReference>
<proteinExistence type="inferred from homology"/>
<comment type="similarity">
    <text evidence="2">Belongs to the TAF8 family.</text>
</comment>
<dbReference type="AlphaFoldDB" id="A0A812BNU7"/>
<evidence type="ECO:0000256" key="2">
    <source>
        <dbReference type="ARBA" id="ARBA00008767"/>
    </source>
</evidence>
<dbReference type="PANTHER" id="PTHR46469:SF1">
    <property type="entry name" value="TRANSCRIPTION INITIATION FACTOR TFIID SUBUNIT 8"/>
    <property type="match status" value="1"/>
</dbReference>
<dbReference type="EMBL" id="CAHIKZ030000779">
    <property type="protein sequence ID" value="CAE1238193.1"/>
    <property type="molecule type" value="Genomic_DNA"/>
</dbReference>
<dbReference type="OrthoDB" id="2193813at2759"/>
<dbReference type="GO" id="GO:0046982">
    <property type="term" value="F:protein heterodimerization activity"/>
    <property type="evidence" value="ECO:0007669"/>
    <property type="project" value="InterPro"/>
</dbReference>
<dbReference type="InterPro" id="IPR009072">
    <property type="entry name" value="Histone-fold"/>
</dbReference>
<evidence type="ECO:0000259" key="7">
    <source>
        <dbReference type="SMART" id="SM00576"/>
    </source>
</evidence>
<sequence>MMAGSNPTEEESDPRRKILRMVVCSLCYDAGFSTVQNTVVETLTEMLQSTLGEIGRSAQAYCELAGRTTPMLSDIAVALIEMGVNIEQIPVYAKKPNKNVFIPPTHKHVPPVPGILETGERKQHPSYIPDHYPPFPGPHSYIRTPTHRDPINDYQLVREKAATQKRDIERALTRFIAKTGKTQKLFNDDSGAFPLIAVKPITMAYLNALLPKDQDLDAQLPVENHWASIMQKYNKEHVPPEDCSYLSIYLSQLLNP</sequence>
<dbReference type="InterPro" id="IPR019473">
    <property type="entry name" value="TFIID_su8_C"/>
</dbReference>
<evidence type="ECO:0000256" key="3">
    <source>
        <dbReference type="ARBA" id="ARBA00017307"/>
    </source>
</evidence>
<gene>
    <name evidence="8" type="ORF">SPHA_21205</name>
</gene>
<keyword evidence="5" id="KW-0804">Transcription</keyword>
<dbReference type="InterPro" id="IPR006565">
    <property type="entry name" value="BTP"/>
</dbReference>
<protein>
    <recommendedName>
        <fullName evidence="3">Transcription initiation factor TFIID subunit 8</fullName>
    </recommendedName>
</protein>
<dbReference type="GO" id="GO:0006367">
    <property type="term" value="P:transcription initiation at RNA polymerase II promoter"/>
    <property type="evidence" value="ECO:0007669"/>
    <property type="project" value="TreeGrafter"/>
</dbReference>
<accession>A0A812BNU7</accession>